<reference evidence="3 4" key="1">
    <citation type="journal article" date="2012" name="Int. J. Syst. Evol. Microbiol.">
        <title>Marinomonas hwangdonensis sp. nov., isolated from seawater.</title>
        <authorList>
            <person name="Jung Y.T."/>
            <person name="Oh T.K."/>
            <person name="Yoon J.H."/>
        </authorList>
    </citation>
    <scope>NUCLEOTIDE SEQUENCE [LARGE SCALE GENOMIC DNA]</scope>
    <source>
        <strain evidence="3 4">HDW-15</strain>
    </source>
</reference>
<dbReference type="InterPro" id="IPR041527">
    <property type="entry name" value="YhcG_N"/>
</dbReference>
<dbReference type="OrthoDB" id="9801263at2"/>
<keyword evidence="4" id="KW-1185">Reference proteome</keyword>
<proteinExistence type="predicted"/>
<dbReference type="RefSeq" id="WP_123094881.1">
    <property type="nucleotide sequence ID" value="NZ_RIZG01000002.1"/>
</dbReference>
<gene>
    <name evidence="3" type="ORF">EBI00_05390</name>
</gene>
<dbReference type="GO" id="GO:0003676">
    <property type="term" value="F:nucleic acid binding"/>
    <property type="evidence" value="ECO:0007669"/>
    <property type="project" value="InterPro"/>
</dbReference>
<dbReference type="EMBL" id="RIZG01000002">
    <property type="protein sequence ID" value="RNF52333.1"/>
    <property type="molecule type" value="Genomic_DNA"/>
</dbReference>
<dbReference type="InterPro" id="IPR011856">
    <property type="entry name" value="tRNA_endonuc-like_dom_sf"/>
</dbReference>
<evidence type="ECO:0000313" key="4">
    <source>
        <dbReference type="Proteomes" id="UP000280507"/>
    </source>
</evidence>
<feature type="domain" description="YhcG PDDEXK nuclease" evidence="1">
    <location>
        <begin position="176"/>
        <end position="330"/>
    </location>
</feature>
<protein>
    <submittedName>
        <fullName evidence="3">DUF1016 domain-containing protein</fullName>
    </submittedName>
</protein>
<name>A0A3M8Q8G5_9GAMM</name>
<dbReference type="AlphaFoldDB" id="A0A3M8Q8G5"/>
<dbReference type="PANTHER" id="PTHR30547:SF0">
    <property type="entry name" value="BLR8175 PROTEIN"/>
    <property type="match status" value="1"/>
</dbReference>
<evidence type="ECO:0000259" key="1">
    <source>
        <dbReference type="Pfam" id="PF06250"/>
    </source>
</evidence>
<accession>A0A3M8Q8G5</accession>
<sequence length="358" mass="40150">MSNPITQNLPEGYAAWLGQLKVDIAASQQRAALAVNAELVELYARIGREVLIRQQQKGWGAKVIDRLAQDLKAAFPDMRGFSARNLKYMAYFAEHCPSGQFGQQPAAQLPWFHIVVLLTKLKDEDERAWYASQAVTNGWSRSTLEANIKDQLRLRQGAAVTNFKARLPTPQSALAQETLKDPYLFDFLGLGNEAQERDIENGLVQHITRFLLELGAGFAFMGRQYRLEVAGDEFFIDLLFYHTRLKCYVVVELKAGAFKPEHAGQLNFYLAAVDAQLKAPDDKPTIGLLLCRQQNRLVAEYALSGIDKPIGVAEYQLLRDLPTTLQQNLPSIEDIEAELADEVLPINAFNDDEANKPE</sequence>
<evidence type="ECO:0000313" key="3">
    <source>
        <dbReference type="EMBL" id="RNF52333.1"/>
    </source>
</evidence>
<dbReference type="Pfam" id="PF06250">
    <property type="entry name" value="YhcG_C"/>
    <property type="match status" value="1"/>
</dbReference>
<dbReference type="PANTHER" id="PTHR30547">
    <property type="entry name" value="UNCHARACTERIZED PROTEIN YHCG-RELATED"/>
    <property type="match status" value="1"/>
</dbReference>
<organism evidence="3 4">
    <name type="scientific">Marinomonas hwangdonensis</name>
    <dbReference type="NCBI Taxonomy" id="1053647"/>
    <lineage>
        <taxon>Bacteria</taxon>
        <taxon>Pseudomonadati</taxon>
        <taxon>Pseudomonadota</taxon>
        <taxon>Gammaproteobacteria</taxon>
        <taxon>Oceanospirillales</taxon>
        <taxon>Oceanospirillaceae</taxon>
        <taxon>Marinomonas</taxon>
    </lineage>
</organism>
<dbReference type="Proteomes" id="UP000280507">
    <property type="component" value="Unassembled WGS sequence"/>
</dbReference>
<dbReference type="InterPro" id="IPR009362">
    <property type="entry name" value="YhcG_C"/>
</dbReference>
<feature type="domain" description="YhcG N-terminal" evidence="2">
    <location>
        <begin position="21"/>
        <end position="152"/>
    </location>
</feature>
<comment type="caution">
    <text evidence="3">The sequence shown here is derived from an EMBL/GenBank/DDBJ whole genome shotgun (WGS) entry which is preliminary data.</text>
</comment>
<evidence type="ECO:0000259" key="2">
    <source>
        <dbReference type="Pfam" id="PF17761"/>
    </source>
</evidence>
<dbReference type="Gene3D" id="3.40.1350.10">
    <property type="match status" value="1"/>
</dbReference>
<dbReference type="Pfam" id="PF17761">
    <property type="entry name" value="DUF1016_N"/>
    <property type="match status" value="1"/>
</dbReference>
<dbReference type="InterPro" id="IPR053148">
    <property type="entry name" value="PD-DEXK-like_domain"/>
</dbReference>